<accession>A0A4V3RIE8</accession>
<keyword evidence="1" id="KW-0732">Signal</keyword>
<dbReference type="AlphaFoldDB" id="A0A4V3RIE8"/>
<feature type="signal peptide" evidence="1">
    <location>
        <begin position="1"/>
        <end position="20"/>
    </location>
</feature>
<comment type="caution">
    <text evidence="2">The sequence shown here is derived from an EMBL/GenBank/DDBJ whole genome shotgun (WGS) entry which is preliminary data.</text>
</comment>
<gene>
    <name evidence="2" type="ORF">E5352_18050</name>
</gene>
<dbReference type="Proteomes" id="UP000306631">
    <property type="component" value="Unassembled WGS sequence"/>
</dbReference>
<protein>
    <submittedName>
        <fullName evidence="2">Uncharacterized protein</fullName>
    </submittedName>
</protein>
<evidence type="ECO:0000313" key="2">
    <source>
        <dbReference type="EMBL" id="TGY31870.1"/>
    </source>
</evidence>
<proteinExistence type="predicted"/>
<feature type="chain" id="PRO_5020467409" evidence="1">
    <location>
        <begin position="21"/>
        <end position="123"/>
    </location>
</feature>
<evidence type="ECO:0000256" key="1">
    <source>
        <dbReference type="SAM" id="SignalP"/>
    </source>
</evidence>
<dbReference type="OrthoDB" id="9935468at2"/>
<sequence>MHPRLRIALLALLGTVPALAQAQHAEPAQDLPLTALLGCHFGYAQQHHRSTASATEIALAAASHCDAALQAAGLDTYRRALEAGLPVDDAEASRQAMIEEMRAMLPGFTIDKVIQARAAAGDP</sequence>
<reference evidence="2 3" key="1">
    <citation type="submission" date="2019-04" db="EMBL/GenBank/DDBJ databases">
        <title>Microbes associate with the intestines of laboratory mice.</title>
        <authorList>
            <person name="Navarre W."/>
            <person name="Wong E."/>
            <person name="Huang K."/>
            <person name="Tropini C."/>
            <person name="Ng K."/>
            <person name="Yu B."/>
        </authorList>
    </citation>
    <scope>NUCLEOTIDE SEQUENCE [LARGE SCALE GENOMIC DNA]</scope>
    <source>
        <strain evidence="2 3">NM62_B4-13</strain>
    </source>
</reference>
<organism evidence="2 3">
    <name type="scientific">Stenotrophomonas maltophilia</name>
    <name type="common">Pseudomonas maltophilia</name>
    <name type="synonym">Xanthomonas maltophilia</name>
    <dbReference type="NCBI Taxonomy" id="40324"/>
    <lineage>
        <taxon>Bacteria</taxon>
        <taxon>Pseudomonadati</taxon>
        <taxon>Pseudomonadota</taxon>
        <taxon>Gammaproteobacteria</taxon>
        <taxon>Lysobacterales</taxon>
        <taxon>Lysobacteraceae</taxon>
        <taxon>Stenotrophomonas</taxon>
        <taxon>Stenotrophomonas maltophilia group</taxon>
    </lineage>
</organism>
<dbReference type="EMBL" id="SRYW01000022">
    <property type="protein sequence ID" value="TGY31870.1"/>
    <property type="molecule type" value="Genomic_DNA"/>
</dbReference>
<dbReference type="RefSeq" id="WP_017357151.1">
    <property type="nucleotide sequence ID" value="NZ_SRYW01000022.1"/>
</dbReference>
<name>A0A4V3RIE8_STEMA</name>
<evidence type="ECO:0000313" key="3">
    <source>
        <dbReference type="Proteomes" id="UP000306631"/>
    </source>
</evidence>